<reference evidence="3" key="1">
    <citation type="submission" date="2014-01" db="EMBL/GenBank/DDBJ databases">
        <title>The Genome Sequence of Anopheles melas CM1001059_A (V2).</title>
        <authorList>
            <consortium name="The Broad Institute Genomics Platform"/>
            <person name="Neafsey D.E."/>
            <person name="Besansky N."/>
            <person name="Howell P."/>
            <person name="Walton C."/>
            <person name="Young S.K."/>
            <person name="Zeng Q."/>
            <person name="Gargeya S."/>
            <person name="Fitzgerald M."/>
            <person name="Haas B."/>
            <person name="Abouelleil A."/>
            <person name="Allen A.W."/>
            <person name="Alvarado L."/>
            <person name="Arachchi H.M."/>
            <person name="Berlin A.M."/>
            <person name="Chapman S.B."/>
            <person name="Gainer-Dewar J."/>
            <person name="Goldberg J."/>
            <person name="Griggs A."/>
            <person name="Gujja S."/>
            <person name="Hansen M."/>
            <person name="Howarth C."/>
            <person name="Imamovic A."/>
            <person name="Ireland A."/>
            <person name="Larimer J."/>
            <person name="McCowan C."/>
            <person name="Murphy C."/>
            <person name="Pearson M."/>
            <person name="Poon T.W."/>
            <person name="Priest M."/>
            <person name="Roberts A."/>
            <person name="Saif S."/>
            <person name="Shea T."/>
            <person name="Sisk P."/>
            <person name="Sykes S."/>
            <person name="Wortman J."/>
            <person name="Nusbaum C."/>
            <person name="Birren B."/>
        </authorList>
    </citation>
    <scope>NUCLEOTIDE SEQUENCE [LARGE SCALE GENOMIC DNA]</scope>
    <source>
        <strain evidence="3">CM1001059</strain>
    </source>
</reference>
<keyword evidence="3" id="KW-1185">Reference proteome</keyword>
<evidence type="ECO:0000313" key="3">
    <source>
        <dbReference type="Proteomes" id="UP000075902"/>
    </source>
</evidence>
<organism evidence="2 3">
    <name type="scientific">Anopheles melas</name>
    <dbReference type="NCBI Taxonomy" id="34690"/>
    <lineage>
        <taxon>Eukaryota</taxon>
        <taxon>Metazoa</taxon>
        <taxon>Ecdysozoa</taxon>
        <taxon>Arthropoda</taxon>
        <taxon>Hexapoda</taxon>
        <taxon>Insecta</taxon>
        <taxon>Pterygota</taxon>
        <taxon>Neoptera</taxon>
        <taxon>Endopterygota</taxon>
        <taxon>Diptera</taxon>
        <taxon>Nematocera</taxon>
        <taxon>Culicoidea</taxon>
        <taxon>Culicidae</taxon>
        <taxon>Anophelinae</taxon>
        <taxon>Anopheles</taxon>
    </lineage>
</organism>
<protein>
    <submittedName>
        <fullName evidence="2">Uncharacterized protein</fullName>
    </submittedName>
</protein>
<dbReference type="Proteomes" id="UP000075902">
    <property type="component" value="Unassembled WGS sequence"/>
</dbReference>
<dbReference type="AlphaFoldDB" id="A0A182UBB0"/>
<name>A0A182UBB0_9DIPT</name>
<feature type="region of interest" description="Disordered" evidence="1">
    <location>
        <begin position="84"/>
        <end position="116"/>
    </location>
</feature>
<dbReference type="EnsemblMetazoa" id="AMEC017306-RA">
    <property type="protein sequence ID" value="AMEC017306-PA"/>
    <property type="gene ID" value="AMEC017306"/>
</dbReference>
<evidence type="ECO:0000313" key="2">
    <source>
        <dbReference type="EnsemblMetazoa" id="AMEC017306-PA"/>
    </source>
</evidence>
<accession>A0A182UBB0</accession>
<reference evidence="2" key="2">
    <citation type="submission" date="2020-05" db="UniProtKB">
        <authorList>
            <consortium name="EnsemblMetazoa"/>
        </authorList>
    </citation>
    <scope>IDENTIFICATION</scope>
    <source>
        <strain evidence="2">CM1001059</strain>
    </source>
</reference>
<proteinExistence type="predicted"/>
<evidence type="ECO:0000256" key="1">
    <source>
        <dbReference type="SAM" id="MobiDB-lite"/>
    </source>
</evidence>
<dbReference type="VEuPathDB" id="VectorBase:AMEC017306"/>
<sequence length="116" mass="13134">MGMNRMTPFSGSSDQRNIIYDPHFISDIMRPIRGWNNNLLCIRFFTASEAQFLATPENRSHDRVSKNKQAAHLQPVAVCKNVTASNGTQHNIPPKTTSHFMQSSPHSLDIGRQQQQ</sequence>